<keyword evidence="3" id="KW-1185">Reference proteome</keyword>
<dbReference type="EMBL" id="PDCN02000003">
    <property type="protein sequence ID" value="PIB76949.1"/>
    <property type="molecule type" value="Genomic_DNA"/>
</dbReference>
<comment type="caution">
    <text evidence="2">The sequence shown here is derived from an EMBL/GenBank/DDBJ whole genome shotgun (WGS) entry which is preliminary data.</text>
</comment>
<reference evidence="2 3" key="1">
    <citation type="journal article" date="2017" name="Infect. Genet. Evol.">
        <title>The new phylogeny of the genus Mycobacterium: The old and the news.</title>
        <authorList>
            <person name="Tortoli E."/>
            <person name="Fedrizzi T."/>
            <person name="Meehan C.J."/>
            <person name="Trovato A."/>
            <person name="Grottola A."/>
            <person name="Giacobazzi E."/>
            <person name="Serpini G.F."/>
            <person name="Tagliazucchi S."/>
            <person name="Fabio A."/>
            <person name="Bettua C."/>
            <person name="Bertorelli R."/>
            <person name="Frascaro F."/>
            <person name="De Sanctis V."/>
            <person name="Pecorari M."/>
            <person name="Jousson O."/>
            <person name="Segata N."/>
            <person name="Cirillo D.M."/>
        </authorList>
    </citation>
    <scope>NUCLEOTIDE SEQUENCE [LARGE SCALE GENOMIC DNA]</scope>
    <source>
        <strain evidence="2 3">CIP1034565</strain>
    </source>
</reference>
<sequence length="86" mass="9142">MPEPKTPVQAPALPKSLLDPMPMIAVGALIWLAVAIAAFTVPSLQTWRPIAVAGLGVGAFGLFLFTWQRSAARRGSKGAQDVLRDM</sequence>
<dbReference type="Proteomes" id="UP000230551">
    <property type="component" value="Unassembled WGS sequence"/>
</dbReference>
<dbReference type="InterPro" id="IPR019681">
    <property type="entry name" value="DUF2530"/>
</dbReference>
<dbReference type="AlphaFoldDB" id="A0A2G5PF49"/>
<organism evidence="2 3">
    <name type="scientific">Mycolicibacterium brumae</name>
    <dbReference type="NCBI Taxonomy" id="85968"/>
    <lineage>
        <taxon>Bacteria</taxon>
        <taxon>Bacillati</taxon>
        <taxon>Actinomycetota</taxon>
        <taxon>Actinomycetes</taxon>
        <taxon>Mycobacteriales</taxon>
        <taxon>Mycobacteriaceae</taxon>
        <taxon>Mycolicibacterium</taxon>
    </lineage>
</organism>
<dbReference type="OrthoDB" id="4774615at2"/>
<feature type="transmembrane region" description="Helical" evidence="1">
    <location>
        <begin position="47"/>
        <end position="67"/>
    </location>
</feature>
<protein>
    <submittedName>
        <fullName evidence="2">DUF2530 domain-containing protein</fullName>
    </submittedName>
</protein>
<dbReference type="STRING" id="85968.GCA_900073015_02214"/>
<feature type="transmembrane region" description="Helical" evidence="1">
    <location>
        <begin position="21"/>
        <end position="41"/>
    </location>
</feature>
<keyword evidence="1" id="KW-0472">Membrane</keyword>
<accession>A0A2G5PF49</accession>
<proteinExistence type="predicted"/>
<evidence type="ECO:0000313" key="3">
    <source>
        <dbReference type="Proteomes" id="UP000230551"/>
    </source>
</evidence>
<evidence type="ECO:0000313" key="2">
    <source>
        <dbReference type="EMBL" id="PIB76949.1"/>
    </source>
</evidence>
<dbReference type="Pfam" id="PF10745">
    <property type="entry name" value="DUF2530"/>
    <property type="match status" value="1"/>
</dbReference>
<dbReference type="RefSeq" id="WP_090589081.1">
    <property type="nucleotide sequence ID" value="NZ_CP104302.1"/>
</dbReference>
<keyword evidence="1" id="KW-1133">Transmembrane helix</keyword>
<evidence type="ECO:0000256" key="1">
    <source>
        <dbReference type="SAM" id="Phobius"/>
    </source>
</evidence>
<keyword evidence="1" id="KW-0812">Transmembrane</keyword>
<name>A0A2G5PF49_9MYCO</name>
<gene>
    <name evidence="2" type="ORF">CQY22_004775</name>
</gene>